<dbReference type="Proteomes" id="UP000185491">
    <property type="component" value="Chromosome"/>
</dbReference>
<keyword evidence="5" id="KW-1185">Reference proteome</keyword>
<dbReference type="InterPro" id="IPR015797">
    <property type="entry name" value="NUDIX_hydrolase-like_dom_sf"/>
</dbReference>
<dbReference type="OrthoDB" id="9814308at2"/>
<dbReference type="CDD" id="cd18879">
    <property type="entry name" value="NUDIX_Hydrolase"/>
    <property type="match status" value="1"/>
</dbReference>
<organism evidence="4 5">
    <name type="scientific">Corynebacterium phocae</name>
    <dbReference type="NCBI Taxonomy" id="161895"/>
    <lineage>
        <taxon>Bacteria</taxon>
        <taxon>Bacillati</taxon>
        <taxon>Actinomycetota</taxon>
        <taxon>Actinomycetes</taxon>
        <taxon>Mycobacteriales</taxon>
        <taxon>Corynebacteriaceae</taxon>
        <taxon>Corynebacterium</taxon>
    </lineage>
</organism>
<dbReference type="PROSITE" id="PS00893">
    <property type="entry name" value="NUDIX_BOX"/>
    <property type="match status" value="1"/>
</dbReference>
<dbReference type="GO" id="GO:0016787">
    <property type="term" value="F:hydrolase activity"/>
    <property type="evidence" value="ECO:0007669"/>
    <property type="project" value="UniProtKB-KW"/>
</dbReference>
<dbReference type="InterPro" id="IPR000086">
    <property type="entry name" value="NUDIX_hydrolase_dom"/>
</dbReference>
<dbReference type="STRING" id="161895.CPHO_03880"/>
<keyword evidence="2" id="KW-0378">Hydrolase</keyword>
<dbReference type="Pfam" id="PF00293">
    <property type="entry name" value="NUDIX"/>
    <property type="match status" value="1"/>
</dbReference>
<dbReference type="InterPro" id="IPR020084">
    <property type="entry name" value="NUDIX_hydrolase_CS"/>
</dbReference>
<evidence type="ECO:0000313" key="4">
    <source>
        <dbReference type="EMBL" id="APT92166.1"/>
    </source>
</evidence>
<evidence type="ECO:0000256" key="1">
    <source>
        <dbReference type="ARBA" id="ARBA00005582"/>
    </source>
</evidence>
<proteinExistence type="inferred from homology"/>
<comment type="similarity">
    <text evidence="1">Belongs to the Nudix hydrolase family.</text>
</comment>
<dbReference type="KEGG" id="cpho:CPHO_03880"/>
<dbReference type="AlphaFoldDB" id="A0A1L7D1X9"/>
<evidence type="ECO:0000256" key="2">
    <source>
        <dbReference type="ARBA" id="ARBA00022801"/>
    </source>
</evidence>
<evidence type="ECO:0000259" key="3">
    <source>
        <dbReference type="PROSITE" id="PS51462"/>
    </source>
</evidence>
<dbReference type="PROSITE" id="PS51462">
    <property type="entry name" value="NUDIX"/>
    <property type="match status" value="1"/>
</dbReference>
<dbReference type="PANTHER" id="PTHR43736:SF1">
    <property type="entry name" value="DIHYDRONEOPTERIN TRIPHOSPHATE DIPHOSPHATASE"/>
    <property type="match status" value="1"/>
</dbReference>
<evidence type="ECO:0000313" key="5">
    <source>
        <dbReference type="Proteomes" id="UP000185491"/>
    </source>
</evidence>
<dbReference type="RefSeq" id="WP_075733368.1">
    <property type="nucleotide sequence ID" value="NZ_CP009249.1"/>
</dbReference>
<accession>A0A1L7D1X9</accession>
<reference evidence="4 5" key="1">
    <citation type="submission" date="2014-08" db="EMBL/GenBank/DDBJ databases">
        <title>Complete genome sequence of Corynebacterium phocae M408/89/1(T)(=DSM 44612(T)), isolated from the common seal (Phoca vitulina).</title>
        <authorList>
            <person name="Ruckert C."/>
            <person name="Albersmeier A."/>
            <person name="Winkler A."/>
            <person name="Kalinowski J."/>
        </authorList>
    </citation>
    <scope>NUCLEOTIDE SEQUENCE [LARGE SCALE GENOMIC DNA]</scope>
    <source>
        <strain evidence="4 5">M408/89/1</strain>
    </source>
</reference>
<dbReference type="EMBL" id="CP009249">
    <property type="protein sequence ID" value="APT92166.1"/>
    <property type="molecule type" value="Genomic_DNA"/>
</dbReference>
<dbReference type="PANTHER" id="PTHR43736">
    <property type="entry name" value="ADP-RIBOSE PYROPHOSPHATASE"/>
    <property type="match status" value="1"/>
</dbReference>
<dbReference type="Gene3D" id="3.90.79.10">
    <property type="entry name" value="Nucleoside Triphosphate Pyrophosphohydrolase"/>
    <property type="match status" value="1"/>
</dbReference>
<feature type="domain" description="Nudix hydrolase" evidence="3">
    <location>
        <begin position="19"/>
        <end position="159"/>
    </location>
</feature>
<sequence>MSTPEYITALREKVGHQQLFLPSVTAVIVRDVPMGASVWEVPSTLLARRADTGDWAPVAGICEPGEDLAATAIREVKEEVGLDARVEALLGAGKVGPVTYANGDECMFMDTTLRLSVDPAAEPVVSDEENLEAGWFSVAHLPRSLSARHRLVIADGVAQLKHPTGFKPRVGYVKRTR</sequence>
<protein>
    <submittedName>
        <fullName evidence="4">DNA mismatch repair protein MutT</fullName>
    </submittedName>
</protein>
<gene>
    <name evidence="4" type="ORF">CPHO_03880</name>
</gene>
<dbReference type="SUPFAM" id="SSF55811">
    <property type="entry name" value="Nudix"/>
    <property type="match status" value="1"/>
</dbReference>
<name>A0A1L7D1X9_9CORY</name>